<sequence length="216" mass="24120">MSSNQNGRDSDDAFNPLFLAFLGIGLFTASMVALVGWRRVQRRAFQSNMTPPLQGGFSYGIGIGAGWYIYGYVEEEKEMRQPELFDLWCEKKGTTASWDSAKCVPISASALPDEDQSKTPINRNKDRRDSDSSTNTIAMMKQRFGRMRPSPTSADIESNLSPGTGTRSPEPASSEERQLQVAVVIEMPRRNEHEKTQRDYAIGLYRATVAGYEDTT</sequence>
<evidence type="ECO:0000313" key="3">
    <source>
        <dbReference type="EMBL" id="KAK7047376.1"/>
    </source>
</evidence>
<evidence type="ECO:0000313" key="4">
    <source>
        <dbReference type="Proteomes" id="UP001383192"/>
    </source>
</evidence>
<dbReference type="EMBL" id="JAYKXP010000020">
    <property type="protein sequence ID" value="KAK7047376.1"/>
    <property type="molecule type" value="Genomic_DNA"/>
</dbReference>
<feature type="compositionally biased region" description="Polar residues" evidence="1">
    <location>
        <begin position="150"/>
        <end position="167"/>
    </location>
</feature>
<name>A0AAW0D4F9_9AGAR</name>
<reference evidence="3 4" key="1">
    <citation type="submission" date="2024-01" db="EMBL/GenBank/DDBJ databases">
        <title>A draft genome for a cacao thread blight-causing isolate of Paramarasmius palmivorus.</title>
        <authorList>
            <person name="Baruah I.K."/>
            <person name="Bukari Y."/>
            <person name="Amoako-Attah I."/>
            <person name="Meinhardt L.W."/>
            <person name="Bailey B.A."/>
            <person name="Cohen S.P."/>
        </authorList>
    </citation>
    <scope>NUCLEOTIDE SEQUENCE [LARGE SCALE GENOMIC DNA]</scope>
    <source>
        <strain evidence="3 4">GH-12</strain>
    </source>
</reference>
<organism evidence="3 4">
    <name type="scientific">Paramarasmius palmivorus</name>
    <dbReference type="NCBI Taxonomy" id="297713"/>
    <lineage>
        <taxon>Eukaryota</taxon>
        <taxon>Fungi</taxon>
        <taxon>Dikarya</taxon>
        <taxon>Basidiomycota</taxon>
        <taxon>Agaricomycotina</taxon>
        <taxon>Agaricomycetes</taxon>
        <taxon>Agaricomycetidae</taxon>
        <taxon>Agaricales</taxon>
        <taxon>Marasmiineae</taxon>
        <taxon>Marasmiaceae</taxon>
        <taxon>Paramarasmius</taxon>
    </lineage>
</organism>
<keyword evidence="2" id="KW-1133">Transmembrane helix</keyword>
<proteinExistence type="predicted"/>
<gene>
    <name evidence="3" type="ORF">VNI00_006607</name>
</gene>
<dbReference type="Proteomes" id="UP001383192">
    <property type="component" value="Unassembled WGS sequence"/>
</dbReference>
<comment type="caution">
    <text evidence="3">The sequence shown here is derived from an EMBL/GenBank/DDBJ whole genome shotgun (WGS) entry which is preliminary data.</text>
</comment>
<dbReference type="AlphaFoldDB" id="A0AAW0D4F9"/>
<evidence type="ECO:0000256" key="1">
    <source>
        <dbReference type="SAM" id="MobiDB-lite"/>
    </source>
</evidence>
<evidence type="ECO:0000256" key="2">
    <source>
        <dbReference type="SAM" id="Phobius"/>
    </source>
</evidence>
<protein>
    <submittedName>
        <fullName evidence="3">Uncharacterized protein</fullName>
    </submittedName>
</protein>
<keyword evidence="2" id="KW-0472">Membrane</keyword>
<feature type="region of interest" description="Disordered" evidence="1">
    <location>
        <begin position="109"/>
        <end position="178"/>
    </location>
</feature>
<keyword evidence="2" id="KW-0812">Transmembrane</keyword>
<feature type="transmembrane region" description="Helical" evidence="2">
    <location>
        <begin position="17"/>
        <end position="37"/>
    </location>
</feature>
<keyword evidence="4" id="KW-1185">Reference proteome</keyword>
<accession>A0AAW0D4F9</accession>